<dbReference type="EMBL" id="BKCJ011398229">
    <property type="protein sequence ID" value="GFD29815.1"/>
    <property type="molecule type" value="Genomic_DNA"/>
</dbReference>
<feature type="region of interest" description="Disordered" evidence="1">
    <location>
        <begin position="18"/>
        <end position="98"/>
    </location>
</feature>
<protein>
    <submittedName>
        <fullName evidence="2">Uncharacterized protein</fullName>
    </submittedName>
</protein>
<accession>A0A699V3J0</accession>
<proteinExistence type="predicted"/>
<evidence type="ECO:0000313" key="2">
    <source>
        <dbReference type="EMBL" id="GFD29815.1"/>
    </source>
</evidence>
<sequence>RVGPFHARRLAWRCVSHHSSDRHSSPDFTSNSSSSGSSSDSSSDILSGSSLDSYSDSSSVHSLRCDASDSSSERSLDSSLPSVGPSRKRCRSPNTLVPSSTPVLRLIAHDLANLLSCKRFRDSYSSEASRDEHIEAGTADA</sequence>
<dbReference type="AlphaFoldDB" id="A0A699V3J0"/>
<organism evidence="2">
    <name type="scientific">Tanacetum cinerariifolium</name>
    <name type="common">Dalmatian daisy</name>
    <name type="synonym">Chrysanthemum cinerariifolium</name>
    <dbReference type="NCBI Taxonomy" id="118510"/>
    <lineage>
        <taxon>Eukaryota</taxon>
        <taxon>Viridiplantae</taxon>
        <taxon>Streptophyta</taxon>
        <taxon>Embryophyta</taxon>
        <taxon>Tracheophyta</taxon>
        <taxon>Spermatophyta</taxon>
        <taxon>Magnoliopsida</taxon>
        <taxon>eudicotyledons</taxon>
        <taxon>Gunneridae</taxon>
        <taxon>Pentapetalae</taxon>
        <taxon>asterids</taxon>
        <taxon>campanulids</taxon>
        <taxon>Asterales</taxon>
        <taxon>Asteraceae</taxon>
        <taxon>Asteroideae</taxon>
        <taxon>Anthemideae</taxon>
        <taxon>Anthemidinae</taxon>
        <taxon>Tanacetum</taxon>
    </lineage>
</organism>
<gene>
    <name evidence="2" type="ORF">Tci_901784</name>
</gene>
<name>A0A699V3J0_TANCI</name>
<feature type="non-terminal residue" evidence="2">
    <location>
        <position position="1"/>
    </location>
</feature>
<feature type="compositionally biased region" description="Basic and acidic residues" evidence="1">
    <location>
        <begin position="63"/>
        <end position="76"/>
    </location>
</feature>
<feature type="compositionally biased region" description="Low complexity" evidence="1">
    <location>
        <begin position="26"/>
        <end position="62"/>
    </location>
</feature>
<comment type="caution">
    <text evidence="2">The sequence shown here is derived from an EMBL/GenBank/DDBJ whole genome shotgun (WGS) entry which is preliminary data.</text>
</comment>
<reference evidence="2" key="1">
    <citation type="journal article" date="2019" name="Sci. Rep.">
        <title>Draft genome of Tanacetum cinerariifolium, the natural source of mosquito coil.</title>
        <authorList>
            <person name="Yamashiro T."/>
            <person name="Shiraishi A."/>
            <person name="Satake H."/>
            <person name="Nakayama K."/>
        </authorList>
    </citation>
    <scope>NUCLEOTIDE SEQUENCE</scope>
</reference>
<evidence type="ECO:0000256" key="1">
    <source>
        <dbReference type="SAM" id="MobiDB-lite"/>
    </source>
</evidence>